<dbReference type="InterPro" id="IPR000719">
    <property type="entry name" value="Prot_kinase_dom"/>
</dbReference>
<feature type="transmembrane region" description="Helical" evidence="8">
    <location>
        <begin position="410"/>
        <end position="430"/>
    </location>
</feature>
<evidence type="ECO:0000313" key="10">
    <source>
        <dbReference type="EMBL" id="HIZ17715.1"/>
    </source>
</evidence>
<keyword evidence="4" id="KW-0547">Nucleotide-binding</keyword>
<sequence length="602" mass="62633">MSPHGQTQLKRGGAVSDLPTRVHPTPLQSAAQPHDEYLLGRYRVLERRGRGGFGTVCTCWDMRLQRRVAIKRMPLAAETGTTAAEALAEARTACMLGHPNIVTVFDFESDGTFAYLVMEHVDGLNLAELLARVEGGRLTGDECAHVLRSVARALAFAHENRVLHLDIKPTNIMVDRQGVVKLADFGMATLASAAGYGGARGGTVGYMPPEQIDGAMVDERTDVFSLAVVVWQALTGTNPFLARSAEDSRRRIAKGPGRLTKLCPGLDPGAEAVLLGELSPSPSGRSADALDFAEELVPHLGLPTMGVESLRDLVSQAEKDDEPGDDGRVRRAPSGPALRAPEGLVARLVTAVLTFSALRLVTPHVAVLDGAPAAAAPLVCALLSTLWPPAAAPLLAAALGAALVTSPGGSGAGVLLGILLFVALLLWWAVVGRRERLSSLALLLPCCLPSPACGAALSGYALDPGPAALTALLGYLTGTLYHAAVTASFDPTALADALVTRASEPVTWLLLAGSVACAALSSAVALRGSVAGGVLGQLLGLACLGASCVLAASMENSGIWSALDWSTLVLALLLSVLMCIATVLRGPLYEDREGEEIDEFSE</sequence>
<evidence type="ECO:0000313" key="11">
    <source>
        <dbReference type="Proteomes" id="UP000824029"/>
    </source>
</evidence>
<name>A0A9D2IP77_9ACTN</name>
<keyword evidence="6" id="KW-0067">ATP-binding</keyword>
<feature type="transmembrane region" description="Helical" evidence="8">
    <location>
        <begin position="565"/>
        <end position="584"/>
    </location>
</feature>
<dbReference type="GO" id="GO:0004674">
    <property type="term" value="F:protein serine/threonine kinase activity"/>
    <property type="evidence" value="ECO:0007669"/>
    <property type="project" value="UniProtKB-KW"/>
</dbReference>
<dbReference type="PROSITE" id="PS50011">
    <property type="entry name" value="PROTEIN_KINASE_DOM"/>
    <property type="match status" value="1"/>
</dbReference>
<dbReference type="PROSITE" id="PS00108">
    <property type="entry name" value="PROTEIN_KINASE_ST"/>
    <property type="match status" value="1"/>
</dbReference>
<feature type="region of interest" description="Disordered" evidence="7">
    <location>
        <begin position="316"/>
        <end position="335"/>
    </location>
</feature>
<dbReference type="CDD" id="cd14014">
    <property type="entry name" value="STKc_PknB_like"/>
    <property type="match status" value="1"/>
</dbReference>
<evidence type="ECO:0000259" key="9">
    <source>
        <dbReference type="PROSITE" id="PS50011"/>
    </source>
</evidence>
<comment type="caution">
    <text evidence="10">The sequence shown here is derived from an EMBL/GenBank/DDBJ whole genome shotgun (WGS) entry which is preliminary data.</text>
</comment>
<evidence type="ECO:0000256" key="6">
    <source>
        <dbReference type="ARBA" id="ARBA00022840"/>
    </source>
</evidence>
<dbReference type="PANTHER" id="PTHR43289:SF6">
    <property type="entry name" value="SERINE_THREONINE-PROTEIN KINASE NEKL-3"/>
    <property type="match status" value="1"/>
</dbReference>
<feature type="domain" description="Protein kinase" evidence="9">
    <location>
        <begin position="42"/>
        <end position="302"/>
    </location>
</feature>
<reference evidence="10" key="2">
    <citation type="submission" date="2021-04" db="EMBL/GenBank/DDBJ databases">
        <authorList>
            <person name="Gilroy R."/>
        </authorList>
    </citation>
    <scope>NUCLEOTIDE SEQUENCE</scope>
    <source>
        <strain evidence="10">ChiHecolR3B27-1887</strain>
    </source>
</reference>
<keyword evidence="8" id="KW-0472">Membrane</keyword>
<keyword evidence="2 10" id="KW-0723">Serine/threonine-protein kinase</keyword>
<reference evidence="10" key="1">
    <citation type="journal article" date="2021" name="PeerJ">
        <title>Extensive microbial diversity within the chicken gut microbiome revealed by metagenomics and culture.</title>
        <authorList>
            <person name="Gilroy R."/>
            <person name="Ravi A."/>
            <person name="Getino M."/>
            <person name="Pursley I."/>
            <person name="Horton D.L."/>
            <person name="Alikhan N.F."/>
            <person name="Baker D."/>
            <person name="Gharbi K."/>
            <person name="Hall N."/>
            <person name="Watson M."/>
            <person name="Adriaenssens E.M."/>
            <person name="Foster-Nyarko E."/>
            <person name="Jarju S."/>
            <person name="Secka A."/>
            <person name="Antonio M."/>
            <person name="Oren A."/>
            <person name="Chaudhuri R.R."/>
            <person name="La Ragione R."/>
            <person name="Hildebrand F."/>
            <person name="Pallen M.J."/>
        </authorList>
    </citation>
    <scope>NUCLEOTIDE SEQUENCE</scope>
    <source>
        <strain evidence="10">ChiHecolR3B27-1887</strain>
    </source>
</reference>
<dbReference type="Gene3D" id="1.10.510.10">
    <property type="entry name" value="Transferase(Phosphotransferase) domain 1"/>
    <property type="match status" value="1"/>
</dbReference>
<evidence type="ECO:0000256" key="5">
    <source>
        <dbReference type="ARBA" id="ARBA00022777"/>
    </source>
</evidence>
<dbReference type="Gene3D" id="3.30.200.20">
    <property type="entry name" value="Phosphorylase Kinase, domain 1"/>
    <property type="match status" value="1"/>
</dbReference>
<dbReference type="InterPro" id="IPR011009">
    <property type="entry name" value="Kinase-like_dom_sf"/>
</dbReference>
<evidence type="ECO:0000256" key="2">
    <source>
        <dbReference type="ARBA" id="ARBA00022527"/>
    </source>
</evidence>
<keyword evidence="8" id="KW-0812">Transmembrane</keyword>
<dbReference type="EMBL" id="DXBZ01000029">
    <property type="protein sequence ID" value="HIZ17715.1"/>
    <property type="molecule type" value="Genomic_DNA"/>
</dbReference>
<evidence type="ECO:0000256" key="4">
    <source>
        <dbReference type="ARBA" id="ARBA00022741"/>
    </source>
</evidence>
<evidence type="ECO:0000256" key="8">
    <source>
        <dbReference type="SAM" id="Phobius"/>
    </source>
</evidence>
<keyword evidence="8" id="KW-1133">Transmembrane helix</keyword>
<feature type="transmembrane region" description="Helical" evidence="8">
    <location>
        <begin position="506"/>
        <end position="526"/>
    </location>
</feature>
<feature type="transmembrane region" description="Helical" evidence="8">
    <location>
        <begin position="442"/>
        <end position="462"/>
    </location>
</feature>
<dbReference type="SUPFAM" id="SSF56112">
    <property type="entry name" value="Protein kinase-like (PK-like)"/>
    <property type="match status" value="1"/>
</dbReference>
<dbReference type="InterPro" id="IPR008271">
    <property type="entry name" value="Ser/Thr_kinase_AS"/>
</dbReference>
<accession>A0A9D2IP77</accession>
<dbReference type="SMART" id="SM00220">
    <property type="entry name" value="S_TKc"/>
    <property type="match status" value="1"/>
</dbReference>
<organism evidence="10 11">
    <name type="scientific">Candidatus Olsenella stercoravium</name>
    <dbReference type="NCBI Taxonomy" id="2838713"/>
    <lineage>
        <taxon>Bacteria</taxon>
        <taxon>Bacillati</taxon>
        <taxon>Actinomycetota</taxon>
        <taxon>Coriobacteriia</taxon>
        <taxon>Coriobacteriales</taxon>
        <taxon>Atopobiaceae</taxon>
        <taxon>Olsenella</taxon>
    </lineage>
</organism>
<dbReference type="EC" id="2.7.11.1" evidence="1"/>
<dbReference type="AlphaFoldDB" id="A0A9D2IP77"/>
<dbReference type="Proteomes" id="UP000824029">
    <property type="component" value="Unassembled WGS sequence"/>
</dbReference>
<gene>
    <name evidence="10" type="ORF">IAA22_01175</name>
</gene>
<keyword evidence="5 10" id="KW-0418">Kinase</keyword>
<feature type="transmembrane region" description="Helical" evidence="8">
    <location>
        <begin position="533"/>
        <end position="553"/>
    </location>
</feature>
<proteinExistence type="predicted"/>
<dbReference type="PANTHER" id="PTHR43289">
    <property type="entry name" value="MITOGEN-ACTIVATED PROTEIN KINASE KINASE KINASE 20-RELATED"/>
    <property type="match status" value="1"/>
</dbReference>
<evidence type="ECO:0000256" key="7">
    <source>
        <dbReference type="SAM" id="MobiDB-lite"/>
    </source>
</evidence>
<evidence type="ECO:0000256" key="3">
    <source>
        <dbReference type="ARBA" id="ARBA00022679"/>
    </source>
</evidence>
<evidence type="ECO:0000256" key="1">
    <source>
        <dbReference type="ARBA" id="ARBA00012513"/>
    </source>
</evidence>
<protein>
    <recommendedName>
        <fullName evidence="1">non-specific serine/threonine protein kinase</fullName>
        <ecNumber evidence="1">2.7.11.1</ecNumber>
    </recommendedName>
</protein>
<feature type="region of interest" description="Disordered" evidence="7">
    <location>
        <begin position="1"/>
        <end position="30"/>
    </location>
</feature>
<dbReference type="GO" id="GO:0005524">
    <property type="term" value="F:ATP binding"/>
    <property type="evidence" value="ECO:0007669"/>
    <property type="project" value="UniProtKB-KW"/>
</dbReference>
<keyword evidence="3" id="KW-0808">Transferase</keyword>
<dbReference type="Pfam" id="PF00069">
    <property type="entry name" value="Pkinase"/>
    <property type="match status" value="1"/>
</dbReference>